<dbReference type="GO" id="GO:0016042">
    <property type="term" value="P:lipid catabolic process"/>
    <property type="evidence" value="ECO:0007669"/>
    <property type="project" value="InterPro"/>
</dbReference>
<dbReference type="PANTHER" id="PTHR37574">
    <property type="entry name" value="LIPASE B"/>
    <property type="match status" value="1"/>
</dbReference>
<evidence type="ECO:0000313" key="1">
    <source>
        <dbReference type="EMBL" id="AWB85155.1"/>
    </source>
</evidence>
<dbReference type="Proteomes" id="UP000244754">
    <property type="component" value="Chromosome"/>
</dbReference>
<proteinExistence type="predicted"/>
<dbReference type="SUPFAM" id="SSF53474">
    <property type="entry name" value="alpha/beta-Hydrolases"/>
    <property type="match status" value="1"/>
</dbReference>
<dbReference type="GO" id="GO:0016787">
    <property type="term" value="F:hydrolase activity"/>
    <property type="evidence" value="ECO:0007669"/>
    <property type="project" value="InterPro"/>
</dbReference>
<organism evidence="1 2">
    <name type="scientific">Corynebacterium liangguodongii</name>
    <dbReference type="NCBI Taxonomy" id="2079535"/>
    <lineage>
        <taxon>Bacteria</taxon>
        <taxon>Bacillati</taxon>
        <taxon>Actinomycetota</taxon>
        <taxon>Actinomycetes</taxon>
        <taxon>Mycobacteriales</taxon>
        <taxon>Corynebacteriaceae</taxon>
        <taxon>Corynebacterium</taxon>
    </lineage>
</organism>
<dbReference type="PANTHER" id="PTHR37574:SF1">
    <property type="entry name" value="LIPASE B"/>
    <property type="match status" value="1"/>
</dbReference>
<evidence type="ECO:0000313" key="2">
    <source>
        <dbReference type="Proteomes" id="UP000244754"/>
    </source>
</evidence>
<dbReference type="KEGG" id="clia:C3E79_09820"/>
<keyword evidence="2" id="KW-1185">Reference proteome</keyword>
<gene>
    <name evidence="1" type="ORF">C3E79_09820</name>
</gene>
<accession>A0A2S0WHB0</accession>
<dbReference type="InterPro" id="IPR029058">
    <property type="entry name" value="AB_hydrolase_fold"/>
</dbReference>
<dbReference type="OrthoDB" id="8871309at2"/>
<dbReference type="Pfam" id="PF01674">
    <property type="entry name" value="Lipase_2"/>
    <property type="match status" value="1"/>
</dbReference>
<sequence>MGDYVPPQEELDAAFRCVHDTPDPSAVKTVVLVPGVGADEQHSFAWNYIPQLGAEGFDICWVSPPRNGRGDMTQAGLYVAHGVKLAQARLGKNVSVIGHSAGPPVSMWGLRYDEEAASLVDDFIAVAGAVRGTTLVEPACQAVGACPVVAWQMHPQSNFVQALNARPLPDSISVTSIYSRTDGGIQPADEVSAIRGAENIAVQDICANQAPGHLGILANNTAYRLVLDALNNPGPANPERAGIDCSTHLAPGLVAAELPQLLGAVPEYLSALGEPRFESEPEVPGYARADVTNPTEPGEIASGSSVRAQDASSTLVGAMLGSSVGATGSSR</sequence>
<dbReference type="AlphaFoldDB" id="A0A2S0WHB0"/>
<protein>
    <submittedName>
        <fullName evidence="1">Lipase</fullName>
    </submittedName>
</protein>
<dbReference type="InterPro" id="IPR002918">
    <property type="entry name" value="Lipase_EstA/Esterase_EstB"/>
</dbReference>
<dbReference type="EMBL" id="CP026948">
    <property type="protein sequence ID" value="AWB85155.1"/>
    <property type="molecule type" value="Genomic_DNA"/>
</dbReference>
<reference evidence="2" key="1">
    <citation type="submission" date="2018-01" db="EMBL/GenBank/DDBJ databases">
        <authorList>
            <person name="Li J."/>
        </authorList>
    </citation>
    <scope>NUCLEOTIDE SEQUENCE [LARGE SCALE GENOMIC DNA]</scope>
    <source>
        <strain evidence="2">2184</strain>
    </source>
</reference>
<name>A0A2S0WHB0_9CORY</name>
<dbReference type="Gene3D" id="3.40.50.1820">
    <property type="entry name" value="alpha/beta hydrolase"/>
    <property type="match status" value="1"/>
</dbReference>
<dbReference type="InterPro" id="IPR053228">
    <property type="entry name" value="Stereospecific_Lipase"/>
</dbReference>